<sequence length="252" mass="25964">MATSTCPSGHASADPEYCDVCGRAMDGPAPAAVPSGTGPSGTAAPPLPEPEDVPAPDTPCAACGAPLYGRFCEQCGHDSLAAPPPKPVSPPPVATPEPAWPTADTTPAPEPTPEPAVATAWTVTVAADRAYFDTVIGAEGPDAGGITFPPFCPERNFPLRGTQISIGRQSRRRGIDPDIDLTGPPEDPGVSHLHALLVAQDDGTWAVVDLDSSNGVSVNDEVAPLRPNTPRPLADGDRVYLGAWTRLTLRAT</sequence>
<dbReference type="Gene3D" id="2.60.200.20">
    <property type="match status" value="1"/>
</dbReference>
<dbReference type="Proteomes" id="UP000185696">
    <property type="component" value="Unassembled WGS sequence"/>
</dbReference>
<dbReference type="SMART" id="SM00240">
    <property type="entry name" value="FHA"/>
    <property type="match status" value="1"/>
</dbReference>
<evidence type="ECO:0000256" key="1">
    <source>
        <dbReference type="ARBA" id="ARBA00022553"/>
    </source>
</evidence>
<keyword evidence="5" id="KW-1185">Reference proteome</keyword>
<dbReference type="SUPFAM" id="SSF49879">
    <property type="entry name" value="SMAD/FHA domain"/>
    <property type="match status" value="1"/>
</dbReference>
<reference evidence="4 5" key="1">
    <citation type="submission" date="2016-12" db="EMBL/GenBank/DDBJ databases">
        <title>The draft genome sequence of Actinophytocola xinjiangensis.</title>
        <authorList>
            <person name="Wang W."/>
            <person name="Yuan L."/>
        </authorList>
    </citation>
    <scope>NUCLEOTIDE SEQUENCE [LARGE SCALE GENOMIC DNA]</scope>
    <source>
        <strain evidence="4 5">CGMCC 4.4663</strain>
    </source>
</reference>
<feature type="region of interest" description="Disordered" evidence="2">
    <location>
        <begin position="82"/>
        <end position="115"/>
    </location>
</feature>
<accession>A0A7Z0WU25</accession>
<comment type="caution">
    <text evidence="4">The sequence shown here is derived from an EMBL/GenBank/DDBJ whole genome shotgun (WGS) entry which is preliminary data.</text>
</comment>
<feature type="compositionally biased region" description="Pro residues" evidence="2">
    <location>
        <begin position="82"/>
        <end position="99"/>
    </location>
</feature>
<dbReference type="OrthoDB" id="5111283at2"/>
<dbReference type="PROSITE" id="PS50006">
    <property type="entry name" value="FHA_DOMAIN"/>
    <property type="match status" value="1"/>
</dbReference>
<dbReference type="EMBL" id="MSIF01000001">
    <property type="protein sequence ID" value="OLF13821.1"/>
    <property type="molecule type" value="Genomic_DNA"/>
</dbReference>
<proteinExistence type="predicted"/>
<protein>
    <recommendedName>
        <fullName evidence="3">FHA domain-containing protein</fullName>
    </recommendedName>
</protein>
<gene>
    <name evidence="4" type="ORF">BLA60_01090</name>
</gene>
<dbReference type="CDD" id="cd00060">
    <property type="entry name" value="FHA"/>
    <property type="match status" value="1"/>
</dbReference>
<feature type="region of interest" description="Disordered" evidence="2">
    <location>
        <begin position="1"/>
        <end position="59"/>
    </location>
</feature>
<feature type="domain" description="FHA" evidence="3">
    <location>
        <begin position="164"/>
        <end position="223"/>
    </location>
</feature>
<evidence type="ECO:0000313" key="5">
    <source>
        <dbReference type="Proteomes" id="UP000185696"/>
    </source>
</evidence>
<dbReference type="InterPro" id="IPR000253">
    <property type="entry name" value="FHA_dom"/>
</dbReference>
<name>A0A7Z0WU25_9PSEU</name>
<evidence type="ECO:0000256" key="2">
    <source>
        <dbReference type="SAM" id="MobiDB-lite"/>
    </source>
</evidence>
<keyword evidence="1" id="KW-0597">Phosphoprotein</keyword>
<dbReference type="AlphaFoldDB" id="A0A7Z0WU25"/>
<evidence type="ECO:0000259" key="3">
    <source>
        <dbReference type="PROSITE" id="PS50006"/>
    </source>
</evidence>
<dbReference type="Pfam" id="PF00498">
    <property type="entry name" value="FHA"/>
    <property type="match status" value="1"/>
</dbReference>
<dbReference type="InterPro" id="IPR008984">
    <property type="entry name" value="SMAD_FHA_dom_sf"/>
</dbReference>
<organism evidence="4 5">
    <name type="scientific">Actinophytocola xinjiangensis</name>
    <dbReference type="NCBI Taxonomy" id="485602"/>
    <lineage>
        <taxon>Bacteria</taxon>
        <taxon>Bacillati</taxon>
        <taxon>Actinomycetota</taxon>
        <taxon>Actinomycetes</taxon>
        <taxon>Pseudonocardiales</taxon>
        <taxon>Pseudonocardiaceae</taxon>
    </lineage>
</organism>
<evidence type="ECO:0000313" key="4">
    <source>
        <dbReference type="EMBL" id="OLF13821.1"/>
    </source>
</evidence>
<dbReference type="RefSeq" id="WP_075130769.1">
    <property type="nucleotide sequence ID" value="NZ_MSIF01000001.1"/>
</dbReference>